<feature type="region of interest" description="Disordered" evidence="1">
    <location>
        <begin position="1"/>
        <end position="41"/>
    </location>
</feature>
<dbReference type="EMBL" id="JYDO01000002">
    <property type="protein sequence ID" value="KRZ80642.1"/>
    <property type="molecule type" value="Genomic_DNA"/>
</dbReference>
<dbReference type="Proteomes" id="UP000054843">
    <property type="component" value="Unassembled WGS sequence"/>
</dbReference>
<name>A0A0V1N9I9_9BILA</name>
<keyword evidence="3" id="KW-1185">Reference proteome</keyword>
<reference evidence="2 3" key="1">
    <citation type="submission" date="2015-01" db="EMBL/GenBank/DDBJ databases">
        <title>Evolution of Trichinella species and genotypes.</title>
        <authorList>
            <person name="Korhonen P.K."/>
            <person name="Edoardo P."/>
            <person name="Giuseppe L.R."/>
            <person name="Gasser R.B."/>
        </authorList>
    </citation>
    <scope>NUCLEOTIDE SEQUENCE [LARGE SCALE GENOMIC DNA]</scope>
    <source>
        <strain evidence="2">ISS1980</strain>
    </source>
</reference>
<gene>
    <name evidence="2" type="ORF">T10_12701</name>
</gene>
<comment type="caution">
    <text evidence="2">The sequence shown here is derived from an EMBL/GenBank/DDBJ whole genome shotgun (WGS) entry which is preliminary data.</text>
</comment>
<accession>A0A0V1N9I9</accession>
<protein>
    <submittedName>
        <fullName evidence="2">Uncharacterized protein</fullName>
    </submittedName>
</protein>
<feature type="region of interest" description="Disordered" evidence="1">
    <location>
        <begin position="77"/>
        <end position="96"/>
    </location>
</feature>
<evidence type="ECO:0000313" key="2">
    <source>
        <dbReference type="EMBL" id="KRZ80642.1"/>
    </source>
</evidence>
<dbReference type="AlphaFoldDB" id="A0A0V1N9I9"/>
<sequence>MEKEERSHAKEAEQNTPTRGEQFYHPLTMDRPQNSGLQKPAYPRRRIACSFMPVFLSGLRTVTRFDEPVQIFSPSRALQNATKPAQNAQGRFHKPFGESSKRASYALLLPNYVTGTRKNIYGKKQQALHE</sequence>
<feature type="compositionally biased region" description="Polar residues" evidence="1">
    <location>
        <begin position="77"/>
        <end position="89"/>
    </location>
</feature>
<feature type="compositionally biased region" description="Basic and acidic residues" evidence="1">
    <location>
        <begin position="1"/>
        <end position="13"/>
    </location>
</feature>
<evidence type="ECO:0000313" key="3">
    <source>
        <dbReference type="Proteomes" id="UP000054843"/>
    </source>
</evidence>
<organism evidence="2 3">
    <name type="scientific">Trichinella papuae</name>
    <dbReference type="NCBI Taxonomy" id="268474"/>
    <lineage>
        <taxon>Eukaryota</taxon>
        <taxon>Metazoa</taxon>
        <taxon>Ecdysozoa</taxon>
        <taxon>Nematoda</taxon>
        <taxon>Enoplea</taxon>
        <taxon>Dorylaimia</taxon>
        <taxon>Trichinellida</taxon>
        <taxon>Trichinellidae</taxon>
        <taxon>Trichinella</taxon>
    </lineage>
</organism>
<proteinExistence type="predicted"/>
<evidence type="ECO:0000256" key="1">
    <source>
        <dbReference type="SAM" id="MobiDB-lite"/>
    </source>
</evidence>